<dbReference type="InterPro" id="IPR007922">
    <property type="entry name" value="DciA-like"/>
</dbReference>
<name>A0A381SGA8_9ZZZZ</name>
<dbReference type="PANTHER" id="PTHR36456:SF1">
    <property type="entry name" value="UPF0232 PROTEIN SCO3875"/>
    <property type="match status" value="1"/>
</dbReference>
<gene>
    <name evidence="1" type="ORF">METZ01_LOCUS55986</name>
</gene>
<dbReference type="Pfam" id="PF05258">
    <property type="entry name" value="DciA"/>
    <property type="match status" value="1"/>
</dbReference>
<reference evidence="1" key="1">
    <citation type="submission" date="2018-05" db="EMBL/GenBank/DDBJ databases">
        <authorList>
            <person name="Lanie J.A."/>
            <person name="Ng W.-L."/>
            <person name="Kazmierczak K.M."/>
            <person name="Andrzejewski T.M."/>
            <person name="Davidsen T.M."/>
            <person name="Wayne K.J."/>
            <person name="Tettelin H."/>
            <person name="Glass J.I."/>
            <person name="Rusch D."/>
            <person name="Podicherti R."/>
            <person name="Tsui H.-C.T."/>
            <person name="Winkler M.E."/>
        </authorList>
    </citation>
    <scope>NUCLEOTIDE SEQUENCE</scope>
</reference>
<protein>
    <recommendedName>
        <fullName evidence="2">DUF721 domain-containing protein</fullName>
    </recommendedName>
</protein>
<evidence type="ECO:0008006" key="2">
    <source>
        <dbReference type="Google" id="ProtNLM"/>
    </source>
</evidence>
<dbReference type="PANTHER" id="PTHR36456">
    <property type="entry name" value="UPF0232 PROTEIN SCO3875"/>
    <property type="match status" value="1"/>
</dbReference>
<dbReference type="EMBL" id="UINC01003076">
    <property type="protein sequence ID" value="SVA03132.1"/>
    <property type="molecule type" value="Genomic_DNA"/>
</dbReference>
<dbReference type="AlphaFoldDB" id="A0A381SGA8"/>
<organism evidence="1">
    <name type="scientific">marine metagenome</name>
    <dbReference type="NCBI Taxonomy" id="408172"/>
    <lineage>
        <taxon>unclassified sequences</taxon>
        <taxon>metagenomes</taxon>
        <taxon>ecological metagenomes</taxon>
    </lineage>
</organism>
<accession>A0A381SGA8</accession>
<proteinExistence type="predicted"/>
<evidence type="ECO:0000313" key="1">
    <source>
        <dbReference type="EMBL" id="SVA03132.1"/>
    </source>
</evidence>
<sequence length="91" mass="10267">MKPIKTVLNTYLFKTGLEKGVRQQQALTLWPTAVGKKIADNTTVQDVKHGTLIVHAKSPVWAQELQLKKKEILSNLNSTLGKRTIKDIRFV</sequence>